<dbReference type="Pfam" id="PF12833">
    <property type="entry name" value="HTH_18"/>
    <property type="match status" value="1"/>
</dbReference>
<keyword evidence="2 5" id="KW-0238">DNA-binding</keyword>
<dbReference type="SUPFAM" id="SSF46689">
    <property type="entry name" value="Homeodomain-like"/>
    <property type="match status" value="2"/>
</dbReference>
<dbReference type="OrthoDB" id="625043at2"/>
<dbReference type="InterPro" id="IPR018060">
    <property type="entry name" value="HTH_AraC"/>
</dbReference>
<dbReference type="GO" id="GO:0003700">
    <property type="term" value="F:DNA-binding transcription factor activity"/>
    <property type="evidence" value="ECO:0007669"/>
    <property type="project" value="InterPro"/>
</dbReference>
<dbReference type="STRING" id="1520.LF65_05058"/>
<evidence type="ECO:0000313" key="5">
    <source>
        <dbReference type="EMBL" id="AJH01586.1"/>
    </source>
</evidence>
<reference evidence="6" key="1">
    <citation type="submission" date="2014-12" db="EMBL/GenBank/DDBJ databases">
        <title>Genome sequence of Clostridium beijerinckii strain 59B.</title>
        <authorList>
            <person name="Little G.T."/>
            <person name="Minton N.P."/>
        </authorList>
    </citation>
    <scope>NUCLEOTIDE SEQUENCE [LARGE SCALE GENOMIC DNA]</scope>
    <source>
        <strain evidence="6">59B</strain>
    </source>
</reference>
<accession>A0A0B5QL08</accession>
<dbReference type="PANTHER" id="PTHR43280:SF2">
    <property type="entry name" value="HTH-TYPE TRANSCRIPTIONAL REGULATOR EXSA"/>
    <property type="match status" value="1"/>
</dbReference>
<gene>
    <name evidence="5" type="ORF">LF65_05058</name>
</gene>
<evidence type="ECO:0000256" key="1">
    <source>
        <dbReference type="ARBA" id="ARBA00023015"/>
    </source>
</evidence>
<proteinExistence type="predicted"/>
<dbReference type="RefSeq" id="WP_041900028.1">
    <property type="nucleotide sequence ID" value="NZ_CP010086.2"/>
</dbReference>
<sequence>MFDLNNLNVNINQHIFWDKKEHFLLDEDIDSNWVLYAIEDGECSYEVESHKGKGKFGDIVICPPGIIFKREVITTLTFHFINFSINSGDDISSFPVGKISVSDLKRLNNMYYYLKLYSHNNNIELTQWKSSLISDIMKLYYIETQYSSSPKNFVQDEIINYSLKYLNKYAYESIKIKDFSASIGLSSVQFTRRFHRCIGTTPIEYITSLRLRRAQVLLLRTEDTLDCIASKCGYDNGFYLSRVFAKNLGISPSDYRKKYR</sequence>
<dbReference type="InterPro" id="IPR018062">
    <property type="entry name" value="HTH_AraC-typ_CS"/>
</dbReference>
<dbReference type="PROSITE" id="PS01124">
    <property type="entry name" value="HTH_ARAC_FAMILY_2"/>
    <property type="match status" value="1"/>
</dbReference>
<dbReference type="PROSITE" id="PS00041">
    <property type="entry name" value="HTH_ARAC_FAMILY_1"/>
    <property type="match status" value="1"/>
</dbReference>
<keyword evidence="3" id="KW-0804">Transcription</keyword>
<name>A0A0B5QL08_CLOBE</name>
<dbReference type="InterPro" id="IPR009057">
    <property type="entry name" value="Homeodomain-like_sf"/>
</dbReference>
<dbReference type="Proteomes" id="UP000031866">
    <property type="component" value="Chromosome"/>
</dbReference>
<evidence type="ECO:0000259" key="4">
    <source>
        <dbReference type="PROSITE" id="PS01124"/>
    </source>
</evidence>
<dbReference type="AlphaFoldDB" id="A0A0B5QL08"/>
<evidence type="ECO:0000256" key="2">
    <source>
        <dbReference type="ARBA" id="ARBA00023125"/>
    </source>
</evidence>
<dbReference type="KEGG" id="cbei:LF65_05058"/>
<organism evidence="5 6">
    <name type="scientific">Clostridium beijerinckii</name>
    <name type="common">Clostridium MP</name>
    <dbReference type="NCBI Taxonomy" id="1520"/>
    <lineage>
        <taxon>Bacteria</taxon>
        <taxon>Bacillati</taxon>
        <taxon>Bacillota</taxon>
        <taxon>Clostridia</taxon>
        <taxon>Eubacteriales</taxon>
        <taxon>Clostridiaceae</taxon>
        <taxon>Clostridium</taxon>
    </lineage>
</organism>
<dbReference type="SMART" id="SM00342">
    <property type="entry name" value="HTH_ARAC"/>
    <property type="match status" value="1"/>
</dbReference>
<evidence type="ECO:0000313" key="6">
    <source>
        <dbReference type="Proteomes" id="UP000031866"/>
    </source>
</evidence>
<feature type="domain" description="HTH araC/xylS-type" evidence="4">
    <location>
        <begin position="160"/>
        <end position="258"/>
    </location>
</feature>
<evidence type="ECO:0000256" key="3">
    <source>
        <dbReference type="ARBA" id="ARBA00023163"/>
    </source>
</evidence>
<dbReference type="PANTHER" id="PTHR43280">
    <property type="entry name" value="ARAC-FAMILY TRANSCRIPTIONAL REGULATOR"/>
    <property type="match status" value="1"/>
</dbReference>
<keyword evidence="1" id="KW-0805">Transcription regulation</keyword>
<protein>
    <submittedName>
        <fullName evidence="5">DNA-binding protein</fullName>
    </submittedName>
</protein>
<dbReference type="GO" id="GO:0043565">
    <property type="term" value="F:sequence-specific DNA binding"/>
    <property type="evidence" value="ECO:0007669"/>
    <property type="project" value="InterPro"/>
</dbReference>
<dbReference type="EMBL" id="CP010086">
    <property type="protein sequence ID" value="AJH01586.1"/>
    <property type="molecule type" value="Genomic_DNA"/>
</dbReference>
<dbReference type="Gene3D" id="1.10.10.60">
    <property type="entry name" value="Homeodomain-like"/>
    <property type="match status" value="2"/>
</dbReference>